<feature type="domain" description="F-box" evidence="1">
    <location>
        <begin position="1"/>
        <end position="44"/>
    </location>
</feature>
<sequence>MFEKLPLEILATIADILQTNDKKSCSTVCKRWKTIFQKSLWKVVKISKRSWIQSFEKRVKDDVLRENYHHVQSIEIYNIISRTDNIFPLLVNIFPQVKTIFYSEAHCNIRSLTIANLSGWKLLTHMYIQLEYHAKLIIPEDLFKSLSVLPSLVHFTISQKSPFNLRTAITWRQIEQLHFHLPRLQYLKCWTNLREINPIDIDDLQKITPANSLKAVDYGSSRFNIQWIYYIGLKYPRLERLNLTIDKESTSYSDSQDGNEAKVWPDLPCFFPCLKSIYTTDNGESGFELSVLYSQISKGGAKLESIETSLFHNTDDAEFPANETACVQVFFATLKKLRIFKYRNVSNTFTPFWQAADLAEFSRLVYLRISSYSPLFEVDNVLDVCPSLVVLKASHMHITTRIKHHAFTSKHGLQHLKIDNASTCQEFFEYISSRCRDLKHLSLTCAEIRSTNSEKTKRLTLSMPFTQLLTLSLCHVHLSDYTSLNFSTGQSCRYNTLAENGESYFTEIYLYYTRGVETCFCTLSEKTISELNIVQKIKSVDAGYFLEYFGKPKEENKSCAILSSKCFEKVNSNDSSDLSKEGVKDDEYFKANIEHCCVVFQCRSIKQVIIDKSSFYSCMTPYI</sequence>
<dbReference type="GeneID" id="28991946"/>
<dbReference type="InterPro" id="IPR001810">
    <property type="entry name" value="F-box_dom"/>
</dbReference>
<name>A0A162PS04_PHYB8</name>
<dbReference type="EMBL" id="KV440977">
    <property type="protein sequence ID" value="OAD75437.1"/>
    <property type="molecule type" value="Genomic_DNA"/>
</dbReference>
<dbReference type="Pfam" id="PF12937">
    <property type="entry name" value="F-box-like"/>
    <property type="match status" value="1"/>
</dbReference>
<protein>
    <recommendedName>
        <fullName evidence="1">F-box domain-containing protein</fullName>
    </recommendedName>
</protein>
<organism evidence="2 3">
    <name type="scientific">Phycomyces blakesleeanus (strain ATCC 8743b / DSM 1359 / FGSC 10004 / NBRC 33097 / NRRL 1555)</name>
    <dbReference type="NCBI Taxonomy" id="763407"/>
    <lineage>
        <taxon>Eukaryota</taxon>
        <taxon>Fungi</taxon>
        <taxon>Fungi incertae sedis</taxon>
        <taxon>Mucoromycota</taxon>
        <taxon>Mucoromycotina</taxon>
        <taxon>Mucoromycetes</taxon>
        <taxon>Mucorales</taxon>
        <taxon>Phycomycetaceae</taxon>
        <taxon>Phycomyces</taxon>
    </lineage>
</organism>
<dbReference type="OrthoDB" id="2283774at2759"/>
<evidence type="ECO:0000313" key="2">
    <source>
        <dbReference type="EMBL" id="OAD75437.1"/>
    </source>
</evidence>
<dbReference type="SUPFAM" id="SSF52047">
    <property type="entry name" value="RNI-like"/>
    <property type="match status" value="1"/>
</dbReference>
<keyword evidence="3" id="KW-1185">Reference proteome</keyword>
<evidence type="ECO:0000259" key="1">
    <source>
        <dbReference type="PROSITE" id="PS50181"/>
    </source>
</evidence>
<dbReference type="RefSeq" id="XP_018293477.1">
    <property type="nucleotide sequence ID" value="XM_018431040.1"/>
</dbReference>
<dbReference type="PROSITE" id="PS50181">
    <property type="entry name" value="FBOX"/>
    <property type="match status" value="1"/>
</dbReference>
<dbReference type="Proteomes" id="UP000077315">
    <property type="component" value="Unassembled WGS sequence"/>
</dbReference>
<gene>
    <name evidence="2" type="ORF">PHYBLDRAFT_143680</name>
</gene>
<dbReference type="InParanoid" id="A0A162PS04"/>
<accession>A0A162PS04</accession>
<dbReference type="PANTHER" id="PTHR38926:SF72">
    <property type="entry name" value="IM:7136021-RELATED"/>
    <property type="match status" value="1"/>
</dbReference>
<dbReference type="PANTHER" id="PTHR38926">
    <property type="entry name" value="F-BOX DOMAIN CONTAINING PROTEIN, EXPRESSED"/>
    <property type="match status" value="1"/>
</dbReference>
<dbReference type="InterPro" id="IPR032675">
    <property type="entry name" value="LRR_dom_sf"/>
</dbReference>
<dbReference type="InterPro" id="IPR036047">
    <property type="entry name" value="F-box-like_dom_sf"/>
</dbReference>
<evidence type="ECO:0000313" key="3">
    <source>
        <dbReference type="Proteomes" id="UP000077315"/>
    </source>
</evidence>
<dbReference type="SUPFAM" id="SSF81383">
    <property type="entry name" value="F-box domain"/>
    <property type="match status" value="1"/>
</dbReference>
<dbReference type="VEuPathDB" id="FungiDB:PHYBLDRAFT_143680"/>
<proteinExistence type="predicted"/>
<reference evidence="3" key="1">
    <citation type="submission" date="2015-06" db="EMBL/GenBank/DDBJ databases">
        <title>Expansion of signal transduction pathways in fungi by whole-genome duplication.</title>
        <authorList>
            <consortium name="DOE Joint Genome Institute"/>
            <person name="Corrochano L.M."/>
            <person name="Kuo A."/>
            <person name="Marcet-Houben M."/>
            <person name="Polaino S."/>
            <person name="Salamov A."/>
            <person name="Villalobos J.M."/>
            <person name="Alvarez M.I."/>
            <person name="Avalos J."/>
            <person name="Benito E.P."/>
            <person name="Benoit I."/>
            <person name="Burger G."/>
            <person name="Camino L.P."/>
            <person name="Canovas D."/>
            <person name="Cerda-Olmedo E."/>
            <person name="Cheng J.-F."/>
            <person name="Dominguez A."/>
            <person name="Elias M."/>
            <person name="Eslava A.P."/>
            <person name="Glaser F."/>
            <person name="Grimwood J."/>
            <person name="Gutierrez G."/>
            <person name="Heitman J."/>
            <person name="Henrissat B."/>
            <person name="Iturriaga E.A."/>
            <person name="Lang B.F."/>
            <person name="Lavin J.L."/>
            <person name="Lee S."/>
            <person name="Li W."/>
            <person name="Lindquist E."/>
            <person name="Lopez-Garcia S."/>
            <person name="Luque E.M."/>
            <person name="Marcos A.T."/>
            <person name="Martin J."/>
            <person name="McCluskey K."/>
            <person name="Medina H.R."/>
            <person name="Miralles-Duran A."/>
            <person name="Miyazaki A."/>
            <person name="Munoz-Torres E."/>
            <person name="Oguiza J.A."/>
            <person name="Ohm R."/>
            <person name="Olmedo M."/>
            <person name="Orejas M."/>
            <person name="Ortiz-Castellanos L."/>
            <person name="Pisabarro A.G."/>
            <person name="Rodriguez-Romero J."/>
            <person name="Ruiz-Herrera J."/>
            <person name="Ruiz-Vazquez R."/>
            <person name="Sanz C."/>
            <person name="Schackwitz W."/>
            <person name="Schmutz J."/>
            <person name="Shahriari M."/>
            <person name="Shelest E."/>
            <person name="Silva-Franco F."/>
            <person name="Soanes D."/>
            <person name="Syed K."/>
            <person name="Tagua V.G."/>
            <person name="Talbot N.J."/>
            <person name="Thon M."/>
            <person name="De vries R.P."/>
            <person name="Wiebenga A."/>
            <person name="Yadav J.S."/>
            <person name="Braun E.L."/>
            <person name="Baker S."/>
            <person name="Garre V."/>
            <person name="Horwitz B."/>
            <person name="Torres-Martinez S."/>
            <person name="Idnurm A."/>
            <person name="Herrera-Estrella A."/>
            <person name="Gabaldon T."/>
            <person name="Grigoriev I.V."/>
        </authorList>
    </citation>
    <scope>NUCLEOTIDE SEQUENCE [LARGE SCALE GENOMIC DNA]</scope>
    <source>
        <strain evidence="3">NRRL 1555(-)</strain>
    </source>
</reference>
<dbReference type="Gene3D" id="3.80.10.10">
    <property type="entry name" value="Ribonuclease Inhibitor"/>
    <property type="match status" value="2"/>
</dbReference>
<dbReference type="AlphaFoldDB" id="A0A162PS04"/>
<dbReference type="Gene3D" id="1.20.1280.50">
    <property type="match status" value="1"/>
</dbReference>